<dbReference type="Proteomes" id="UP001172159">
    <property type="component" value="Unassembled WGS sequence"/>
</dbReference>
<dbReference type="GO" id="GO:0008194">
    <property type="term" value="F:UDP-glycosyltransferase activity"/>
    <property type="evidence" value="ECO:0007669"/>
    <property type="project" value="InterPro"/>
</dbReference>
<dbReference type="InterPro" id="IPR050271">
    <property type="entry name" value="UDP-glycosyltransferase"/>
</dbReference>
<reference evidence="3" key="1">
    <citation type="submission" date="2023-06" db="EMBL/GenBank/DDBJ databases">
        <title>Genome-scale phylogeny and comparative genomics of the fungal order Sordariales.</title>
        <authorList>
            <consortium name="Lawrence Berkeley National Laboratory"/>
            <person name="Hensen N."/>
            <person name="Bonometti L."/>
            <person name="Westerberg I."/>
            <person name="Brannstrom I.O."/>
            <person name="Guillou S."/>
            <person name="Cros-Aarteil S."/>
            <person name="Calhoun S."/>
            <person name="Haridas S."/>
            <person name="Kuo A."/>
            <person name="Mondo S."/>
            <person name="Pangilinan J."/>
            <person name="Riley R."/>
            <person name="Labutti K."/>
            <person name="Andreopoulos B."/>
            <person name="Lipzen A."/>
            <person name="Chen C."/>
            <person name="Yanf M."/>
            <person name="Daum C."/>
            <person name="Ng V."/>
            <person name="Clum A."/>
            <person name="Steindorff A."/>
            <person name="Ohm R."/>
            <person name="Martin F."/>
            <person name="Silar P."/>
            <person name="Natvig D."/>
            <person name="Lalanne C."/>
            <person name="Gautier V."/>
            <person name="Ament-Velasquez S.L."/>
            <person name="Kruys A."/>
            <person name="Hutchinson M.I."/>
            <person name="Powell A.J."/>
            <person name="Barry K."/>
            <person name="Miller A.N."/>
            <person name="Grigoriev I.V."/>
            <person name="Debuchy R."/>
            <person name="Gladieux P."/>
            <person name="Thoren M.H."/>
            <person name="Johannesson H."/>
        </authorList>
    </citation>
    <scope>NUCLEOTIDE SEQUENCE</scope>
    <source>
        <strain evidence="3">CBS 540.89</strain>
    </source>
</reference>
<comment type="caution">
    <text evidence="3">The sequence shown here is derived from an EMBL/GenBank/DDBJ whole genome shotgun (WGS) entry which is preliminary data.</text>
</comment>
<dbReference type="EMBL" id="JAUKTV010000013">
    <property type="protein sequence ID" value="KAK0718985.1"/>
    <property type="molecule type" value="Genomic_DNA"/>
</dbReference>
<keyword evidence="1" id="KW-0328">Glycosyltransferase</keyword>
<evidence type="ECO:0000256" key="2">
    <source>
        <dbReference type="ARBA" id="ARBA00022679"/>
    </source>
</evidence>
<keyword evidence="2" id="KW-0808">Transferase</keyword>
<gene>
    <name evidence="3" type="ORF">B0T21DRAFT_295758</name>
</gene>
<dbReference type="CDD" id="cd03784">
    <property type="entry name" value="GT1_Gtf-like"/>
    <property type="match status" value="1"/>
</dbReference>
<dbReference type="InterPro" id="IPR002213">
    <property type="entry name" value="UDP_glucos_trans"/>
</dbReference>
<dbReference type="PANTHER" id="PTHR48043">
    <property type="entry name" value="EG:EG0003.4 PROTEIN-RELATED"/>
    <property type="match status" value="1"/>
</dbReference>
<organism evidence="3 4">
    <name type="scientific">Apiosordaria backusii</name>
    <dbReference type="NCBI Taxonomy" id="314023"/>
    <lineage>
        <taxon>Eukaryota</taxon>
        <taxon>Fungi</taxon>
        <taxon>Dikarya</taxon>
        <taxon>Ascomycota</taxon>
        <taxon>Pezizomycotina</taxon>
        <taxon>Sordariomycetes</taxon>
        <taxon>Sordariomycetidae</taxon>
        <taxon>Sordariales</taxon>
        <taxon>Lasiosphaeriaceae</taxon>
        <taxon>Apiosordaria</taxon>
    </lineage>
</organism>
<evidence type="ECO:0000313" key="4">
    <source>
        <dbReference type="Proteomes" id="UP001172159"/>
    </source>
</evidence>
<proteinExistence type="predicted"/>
<evidence type="ECO:0000313" key="3">
    <source>
        <dbReference type="EMBL" id="KAK0718985.1"/>
    </source>
</evidence>
<dbReference type="Pfam" id="PF00201">
    <property type="entry name" value="UDPGT"/>
    <property type="match status" value="1"/>
</dbReference>
<dbReference type="AlphaFoldDB" id="A0AA40DX92"/>
<sequence length="470" mass="52014">MGDARELGGPNGTQSLASTEKPVLLFMTFNASGHTAGAAQIAKHLHFNRGYKDIYFIAGPPFKSTIERTGAKYIENPHEYTTIRAQEGGTESPNHFELLKNVFGNSIVPSYHVLKKTLEDIRVAHPEPRQILFVHEALSQGLLPFYYGCPLPKGYTSLPKALNWHTSIYVCSDPDYPPFGLGLPYDPAPENLALWRSMHESSRSLWQGLIDYYDQQLRSIGSTKKFTEMPVDLAMDLGDVTVMATTPSLDYPSVTKNPKKFRLVGGLPVRELDKNLVYPPWWEELTSNSALPDGDPNKKKVVFVSQGTVHRAYHELLIPTIRALADRDDILVIATLGAKDEPSPLAEEDTPKNVRIVDYFPYEAVLPHSDVFVSNAGYGGFMHGVMNGVPMVLAGLIADKGDVCQRAARAGIAVNLATSDPTQEDVKRGIDTVLNDGKFKQRVLEIKEENEKADALGQIENILEELLRGD</sequence>
<dbReference type="PANTHER" id="PTHR48043:SF145">
    <property type="entry name" value="FI06409P-RELATED"/>
    <property type="match status" value="1"/>
</dbReference>
<dbReference type="Gene3D" id="3.40.50.2000">
    <property type="entry name" value="Glycogen Phosphorylase B"/>
    <property type="match status" value="2"/>
</dbReference>
<accession>A0AA40DX92</accession>
<dbReference type="SUPFAM" id="SSF53756">
    <property type="entry name" value="UDP-Glycosyltransferase/glycogen phosphorylase"/>
    <property type="match status" value="1"/>
</dbReference>
<name>A0AA40DX92_9PEZI</name>
<protein>
    <submittedName>
        <fullName evidence="3">Uncharacterized protein</fullName>
    </submittedName>
</protein>
<evidence type="ECO:0000256" key="1">
    <source>
        <dbReference type="ARBA" id="ARBA00022676"/>
    </source>
</evidence>
<keyword evidence="4" id="KW-1185">Reference proteome</keyword>